<reference evidence="3" key="1">
    <citation type="journal article" date="2014" name="Int. J. Syst. Evol. Microbiol.">
        <title>Complete genome sequence of Corynebacterium casei LMG S-19264T (=DSM 44701T), isolated from a smear-ripened cheese.</title>
        <authorList>
            <consortium name="US DOE Joint Genome Institute (JGI-PGF)"/>
            <person name="Walter F."/>
            <person name="Albersmeier A."/>
            <person name="Kalinowski J."/>
            <person name="Ruckert C."/>
        </authorList>
    </citation>
    <scope>NUCLEOTIDE SEQUENCE</scope>
    <source>
        <strain evidence="3">CGMCC 4.7403</strain>
    </source>
</reference>
<evidence type="ECO:0000313" key="4">
    <source>
        <dbReference type="Proteomes" id="UP000603227"/>
    </source>
</evidence>
<dbReference type="EMBL" id="BNAT01000047">
    <property type="protein sequence ID" value="GHE58619.1"/>
    <property type="molecule type" value="Genomic_DNA"/>
</dbReference>
<dbReference type="PRINTS" id="PR00081">
    <property type="entry name" value="GDHRDH"/>
</dbReference>
<evidence type="ECO:0000256" key="1">
    <source>
        <dbReference type="ARBA" id="ARBA00006484"/>
    </source>
</evidence>
<comment type="similarity">
    <text evidence="1">Belongs to the short-chain dehydrogenases/reductases (SDR) family.</text>
</comment>
<dbReference type="PROSITE" id="PS00061">
    <property type="entry name" value="ADH_SHORT"/>
    <property type="match status" value="1"/>
</dbReference>
<sequence length="264" mass="27775">MADLAGRTALVTGASRGIGRSIAQRLAAEGALVAVHYGTNDDAARKTVAAIHRSGGRAFPLRAELGVDGDVDTLFAALETELQDRPLDILVNNAAVIDYGASIHAATPKSYERVFAINVRAPLFITQRALRLMPDGGRIINISSGVTWFATPEIVYAMTKGALNVFGRSLAHTVGTRGITVNTVSPGITETDMNDWLRSAEATRHVATMTALARPGRPADIGDVVAFLASDDARWITGQTIEVNGGLLLGPVPAQSATTEVPAH</sequence>
<dbReference type="PANTHER" id="PTHR43639">
    <property type="entry name" value="OXIDOREDUCTASE, SHORT-CHAIN DEHYDROGENASE/REDUCTASE FAMILY (AFU_ORTHOLOGUE AFUA_5G02870)"/>
    <property type="match status" value="1"/>
</dbReference>
<dbReference type="InterPro" id="IPR036291">
    <property type="entry name" value="NAD(P)-bd_dom_sf"/>
</dbReference>
<dbReference type="GO" id="GO:0016491">
    <property type="term" value="F:oxidoreductase activity"/>
    <property type="evidence" value="ECO:0007669"/>
    <property type="project" value="UniProtKB-KW"/>
</dbReference>
<dbReference type="InterPro" id="IPR020904">
    <property type="entry name" value="Sc_DH/Rdtase_CS"/>
</dbReference>
<dbReference type="Gene3D" id="3.40.50.720">
    <property type="entry name" value="NAD(P)-binding Rossmann-like Domain"/>
    <property type="match status" value="1"/>
</dbReference>
<evidence type="ECO:0000256" key="2">
    <source>
        <dbReference type="ARBA" id="ARBA00023002"/>
    </source>
</evidence>
<keyword evidence="2" id="KW-0560">Oxidoreductase</keyword>
<dbReference type="InterPro" id="IPR002347">
    <property type="entry name" value="SDR_fam"/>
</dbReference>
<dbReference type="Proteomes" id="UP000603227">
    <property type="component" value="Unassembled WGS sequence"/>
</dbReference>
<accession>A0A918ZLA6</accession>
<comment type="caution">
    <text evidence="3">The sequence shown here is derived from an EMBL/GenBank/DDBJ whole genome shotgun (WGS) entry which is preliminary data.</text>
</comment>
<evidence type="ECO:0000313" key="3">
    <source>
        <dbReference type="EMBL" id="GHE58619.1"/>
    </source>
</evidence>
<name>A0A918ZLA6_9ACTN</name>
<dbReference type="SUPFAM" id="SSF51735">
    <property type="entry name" value="NAD(P)-binding Rossmann-fold domains"/>
    <property type="match status" value="1"/>
</dbReference>
<reference evidence="3" key="2">
    <citation type="submission" date="2020-09" db="EMBL/GenBank/DDBJ databases">
        <authorList>
            <person name="Sun Q."/>
            <person name="Zhou Y."/>
        </authorList>
    </citation>
    <scope>NUCLEOTIDE SEQUENCE</scope>
    <source>
        <strain evidence="3">CGMCC 4.7403</strain>
    </source>
</reference>
<dbReference type="PANTHER" id="PTHR43639:SF1">
    <property type="entry name" value="SHORT-CHAIN DEHYDROGENASE_REDUCTASE FAMILY PROTEIN"/>
    <property type="match status" value="1"/>
</dbReference>
<organism evidence="3 4">
    <name type="scientific">Streptomyces capitiformicae</name>
    <dbReference type="NCBI Taxonomy" id="2014920"/>
    <lineage>
        <taxon>Bacteria</taxon>
        <taxon>Bacillati</taxon>
        <taxon>Actinomycetota</taxon>
        <taxon>Actinomycetes</taxon>
        <taxon>Kitasatosporales</taxon>
        <taxon>Streptomycetaceae</taxon>
        <taxon>Streptomyces</taxon>
    </lineage>
</organism>
<protein>
    <submittedName>
        <fullName evidence="3">Oxidoreductase</fullName>
    </submittedName>
</protein>
<proteinExistence type="inferred from homology"/>
<dbReference type="Pfam" id="PF13561">
    <property type="entry name" value="adh_short_C2"/>
    <property type="match status" value="1"/>
</dbReference>
<dbReference type="PRINTS" id="PR00080">
    <property type="entry name" value="SDRFAMILY"/>
</dbReference>
<keyword evidence="4" id="KW-1185">Reference proteome</keyword>
<dbReference type="FunFam" id="3.40.50.720:FF:000084">
    <property type="entry name" value="Short-chain dehydrogenase reductase"/>
    <property type="match status" value="1"/>
</dbReference>
<gene>
    <name evidence="3" type="ORF">GCM10017771_81650</name>
</gene>
<dbReference type="AlphaFoldDB" id="A0A918ZLA6"/>